<keyword evidence="9" id="KW-0739">Sodium transport</keyword>
<evidence type="ECO:0000313" key="13">
    <source>
        <dbReference type="EMBL" id="KKO19699.1"/>
    </source>
</evidence>
<accession>A0A0M2UYZ3</accession>
<feature type="compositionally biased region" description="Polar residues" evidence="10">
    <location>
        <begin position="197"/>
        <end position="209"/>
    </location>
</feature>
<evidence type="ECO:0000256" key="10">
    <source>
        <dbReference type="SAM" id="MobiDB-lite"/>
    </source>
</evidence>
<feature type="transmembrane region" description="Helical" evidence="11">
    <location>
        <begin position="497"/>
        <end position="516"/>
    </location>
</feature>
<gene>
    <name evidence="13" type="ORF">BROFUL_01587</name>
</gene>
<feature type="transmembrane region" description="Helical" evidence="11">
    <location>
        <begin position="407"/>
        <end position="426"/>
    </location>
</feature>
<evidence type="ECO:0000259" key="12">
    <source>
        <dbReference type="Pfam" id="PF00999"/>
    </source>
</evidence>
<feature type="transmembrane region" description="Helical" evidence="11">
    <location>
        <begin position="600"/>
        <end position="632"/>
    </location>
</feature>
<organism evidence="13 14">
    <name type="scientific">Candidatus Brocadia fulgida</name>
    <dbReference type="NCBI Taxonomy" id="380242"/>
    <lineage>
        <taxon>Bacteria</taxon>
        <taxon>Pseudomonadati</taxon>
        <taxon>Planctomycetota</taxon>
        <taxon>Candidatus Brocadiia</taxon>
        <taxon>Candidatus Brocadiales</taxon>
        <taxon>Candidatus Brocadiaceae</taxon>
        <taxon>Candidatus Brocadia</taxon>
    </lineage>
</organism>
<dbReference type="GO" id="GO:0015297">
    <property type="term" value="F:antiporter activity"/>
    <property type="evidence" value="ECO:0007669"/>
    <property type="project" value="UniProtKB-KW"/>
</dbReference>
<keyword evidence="4 11" id="KW-0812">Transmembrane</keyword>
<evidence type="ECO:0000256" key="3">
    <source>
        <dbReference type="ARBA" id="ARBA00022449"/>
    </source>
</evidence>
<feature type="transmembrane region" description="Helical" evidence="11">
    <location>
        <begin position="742"/>
        <end position="760"/>
    </location>
</feature>
<keyword evidence="14" id="KW-1185">Reference proteome</keyword>
<feature type="compositionally biased region" description="Polar residues" evidence="10">
    <location>
        <begin position="315"/>
        <end position="326"/>
    </location>
</feature>
<evidence type="ECO:0000256" key="11">
    <source>
        <dbReference type="SAM" id="Phobius"/>
    </source>
</evidence>
<feature type="compositionally biased region" description="Polar residues" evidence="10">
    <location>
        <begin position="124"/>
        <end position="136"/>
    </location>
</feature>
<evidence type="ECO:0000256" key="9">
    <source>
        <dbReference type="ARBA" id="ARBA00023201"/>
    </source>
</evidence>
<keyword evidence="2" id="KW-0813">Transport</keyword>
<evidence type="ECO:0000256" key="1">
    <source>
        <dbReference type="ARBA" id="ARBA00004141"/>
    </source>
</evidence>
<feature type="transmembrane region" description="Helical" evidence="11">
    <location>
        <begin position="375"/>
        <end position="395"/>
    </location>
</feature>
<keyword evidence="8 11" id="KW-0472">Membrane</keyword>
<keyword evidence="3" id="KW-0050">Antiport</keyword>
<feature type="transmembrane region" description="Helical" evidence="11">
    <location>
        <begin position="681"/>
        <end position="699"/>
    </location>
</feature>
<feature type="compositionally biased region" description="Basic and acidic residues" evidence="10">
    <location>
        <begin position="145"/>
        <end position="161"/>
    </location>
</feature>
<feature type="transmembrane region" description="Helical" evidence="11">
    <location>
        <begin position="558"/>
        <end position="580"/>
    </location>
</feature>
<dbReference type="PANTHER" id="PTHR43562">
    <property type="entry name" value="NAPA-TYPE SODIUM/HYDROGEN ANTIPORTER"/>
    <property type="match status" value="1"/>
</dbReference>
<feature type="region of interest" description="Disordered" evidence="10">
    <location>
        <begin position="124"/>
        <end position="280"/>
    </location>
</feature>
<evidence type="ECO:0000256" key="2">
    <source>
        <dbReference type="ARBA" id="ARBA00022448"/>
    </source>
</evidence>
<dbReference type="GO" id="GO:0006814">
    <property type="term" value="P:sodium ion transport"/>
    <property type="evidence" value="ECO:0007669"/>
    <property type="project" value="UniProtKB-KW"/>
</dbReference>
<dbReference type="InterPro" id="IPR006153">
    <property type="entry name" value="Cation/H_exchanger_TM"/>
</dbReference>
<comment type="subcellular location">
    <subcellularLocation>
        <location evidence="1">Membrane</location>
        <topology evidence="1">Multi-pass membrane protein</topology>
    </subcellularLocation>
</comment>
<dbReference type="AlphaFoldDB" id="A0A0M2UYZ3"/>
<dbReference type="GO" id="GO:1902600">
    <property type="term" value="P:proton transmembrane transport"/>
    <property type="evidence" value="ECO:0007669"/>
    <property type="project" value="InterPro"/>
</dbReference>
<feature type="transmembrane region" description="Helical" evidence="11">
    <location>
        <begin position="463"/>
        <end position="488"/>
    </location>
</feature>
<keyword evidence="6" id="KW-0915">Sodium</keyword>
<dbReference type="Pfam" id="PF00999">
    <property type="entry name" value="Na_H_Exchanger"/>
    <property type="match status" value="1"/>
</dbReference>
<feature type="compositionally biased region" description="Basic and acidic residues" evidence="10">
    <location>
        <begin position="327"/>
        <end position="358"/>
    </location>
</feature>
<evidence type="ECO:0000256" key="5">
    <source>
        <dbReference type="ARBA" id="ARBA00022989"/>
    </source>
</evidence>
<keyword evidence="7" id="KW-0406">Ion transport</keyword>
<dbReference type="Gene3D" id="1.20.1530.20">
    <property type="match status" value="1"/>
</dbReference>
<evidence type="ECO:0000313" key="14">
    <source>
        <dbReference type="Proteomes" id="UP000034954"/>
    </source>
</evidence>
<evidence type="ECO:0000256" key="4">
    <source>
        <dbReference type="ARBA" id="ARBA00022692"/>
    </source>
</evidence>
<evidence type="ECO:0000256" key="6">
    <source>
        <dbReference type="ARBA" id="ARBA00023053"/>
    </source>
</evidence>
<evidence type="ECO:0000256" key="7">
    <source>
        <dbReference type="ARBA" id="ARBA00023065"/>
    </source>
</evidence>
<dbReference type="GO" id="GO:0016020">
    <property type="term" value="C:membrane"/>
    <property type="evidence" value="ECO:0007669"/>
    <property type="project" value="UniProtKB-SubCell"/>
</dbReference>
<feature type="compositionally biased region" description="Basic and acidic residues" evidence="10">
    <location>
        <begin position="240"/>
        <end position="255"/>
    </location>
</feature>
<feature type="compositionally biased region" description="Polar residues" evidence="10">
    <location>
        <begin position="216"/>
        <end position="228"/>
    </location>
</feature>
<reference evidence="13 14" key="1">
    <citation type="journal article" date="2013" name="BMC Microbiol.">
        <title>Identification of the type II cytochrome c maturation pathway in anammox bacteria by comparative genomics.</title>
        <authorList>
            <person name="Ferousi C."/>
            <person name="Speth D.R."/>
            <person name="Reimann J."/>
            <person name="Op den Camp H.J."/>
            <person name="Allen J.W."/>
            <person name="Keltjens J.T."/>
            <person name="Jetten M.S."/>
        </authorList>
    </citation>
    <scope>NUCLEOTIDE SEQUENCE [LARGE SCALE GENOMIC DNA]</scope>
    <source>
        <strain evidence="13">RU1</strain>
    </source>
</reference>
<protein>
    <submittedName>
        <fullName evidence="13">Na+/H+ antiporter</fullName>
    </submittedName>
</protein>
<dbReference type="InterPro" id="IPR038770">
    <property type="entry name" value="Na+/solute_symporter_sf"/>
</dbReference>
<sequence>MPILKYHLTFLTVVVSFYCSVAIGASPLGDGHSEPIKQSGQMSFDMKKEVPSFPIEEILSPKQYLMRHLKTTKEKNLQEKLPDRDQQPTVVEKAASLNAAEKDAHQHVSPPDVSLMSVINEQSLTGEKKGTQTPTVDNAPLPIVTEEKAPSPPEIGKEKGLQKGLSADGDYHSIVTENKAPVDNQKKDIHSIPATPDSETLSVDEQQSPAAEKDTTQGYEENNKSDQPITGEKPPSSEMQEEKINQEKSLADDGHPPTTSFSETFPETKAESTPMTIATPNFHSEITAGEELEAKGTHTLNIENKSDTTIDGKETSLTPAEESSYTAKEKGPDVIMEGAKEPEKEISSSEPPSESRKETEDLKFTWEIWHTNPTLSIIIAVAITLIAAKIGGWLASMVKLPEVVGNLIAGIILGNFFFLTGSEFFVFLQTMPFLKVISYFGTLLLLLTAGLHTDIKALLRVGFSSFLVSLGGIIAPAGLGLLVCYFLLSDAAFSSKLLLAIIICNTSTGLLFAILSELKAMNTPEGRIITGATLLTEIIVILTFGIVSGIATKGEVSVMNVVITTGIAFSFLTIVLVIVTKYGERFGNFLTSKVAEGLKISIVIILSLMFAFISGSIGLHGVIGAFAAGLLLRNVKFKDSDEKEYSTVERIIRPYYMILVPILFVRVGAQVNLESILNKDAIFLGLAITGAAVFGKFFCSVCPTERGINRMLIGIGMAMKLEGTLILSGIGSDMGILDDTVFSSIIMVIVFTSVLCPSLLKMSLARQKKRLGKNFRVTVDENTKEVYLQFKNEVQR</sequence>
<feature type="transmembrane region" description="Helical" evidence="11">
    <location>
        <begin position="433"/>
        <end position="451"/>
    </location>
</feature>
<proteinExistence type="predicted"/>
<name>A0A0M2UYZ3_9BACT</name>
<feature type="transmembrane region" description="Helical" evidence="11">
    <location>
        <begin position="652"/>
        <end position="669"/>
    </location>
</feature>
<dbReference type="Proteomes" id="UP000034954">
    <property type="component" value="Unassembled WGS sequence"/>
</dbReference>
<dbReference type="EMBL" id="LAQJ01000168">
    <property type="protein sequence ID" value="KKO19699.1"/>
    <property type="molecule type" value="Genomic_DNA"/>
</dbReference>
<comment type="caution">
    <text evidence="13">The sequence shown here is derived from an EMBL/GenBank/DDBJ whole genome shotgun (WGS) entry which is preliminary data.</text>
</comment>
<feature type="region of interest" description="Disordered" evidence="10">
    <location>
        <begin position="293"/>
        <end position="358"/>
    </location>
</feature>
<feature type="domain" description="Cation/H+ exchanger transmembrane" evidence="12">
    <location>
        <begin position="386"/>
        <end position="762"/>
    </location>
</feature>
<feature type="compositionally biased region" description="Basic and acidic residues" evidence="10">
    <location>
        <begin position="304"/>
        <end position="314"/>
    </location>
</feature>
<feature type="transmembrane region" description="Helical" evidence="11">
    <location>
        <begin position="6"/>
        <end position="28"/>
    </location>
</feature>
<feature type="compositionally biased region" description="Polar residues" evidence="10">
    <location>
        <begin position="257"/>
        <end position="280"/>
    </location>
</feature>
<feature type="transmembrane region" description="Helical" evidence="11">
    <location>
        <begin position="711"/>
        <end position="730"/>
    </location>
</feature>
<keyword evidence="5 11" id="KW-1133">Transmembrane helix</keyword>
<dbReference type="PANTHER" id="PTHR43562:SF3">
    <property type="entry name" value="SODIUM ION_PROTON EXCHANGER (EUROFUNG)"/>
    <property type="match status" value="1"/>
</dbReference>
<evidence type="ECO:0000256" key="8">
    <source>
        <dbReference type="ARBA" id="ARBA00023136"/>
    </source>
</evidence>
<feature type="transmembrane region" description="Helical" evidence="11">
    <location>
        <begin position="528"/>
        <end position="551"/>
    </location>
</feature>